<accession>A0A162L5C0</accession>
<feature type="region of interest" description="Disordered" evidence="1">
    <location>
        <begin position="157"/>
        <end position="185"/>
    </location>
</feature>
<organism evidence="2 3">
    <name type="scientific">Tistrella mobilis</name>
    <dbReference type="NCBI Taxonomy" id="171437"/>
    <lineage>
        <taxon>Bacteria</taxon>
        <taxon>Pseudomonadati</taxon>
        <taxon>Pseudomonadota</taxon>
        <taxon>Alphaproteobacteria</taxon>
        <taxon>Geminicoccales</taxon>
        <taxon>Geminicoccaceae</taxon>
        <taxon>Tistrella</taxon>
    </lineage>
</organism>
<dbReference type="EMBL" id="LPZR01000114">
    <property type="protein sequence ID" value="KYO53408.1"/>
    <property type="molecule type" value="Genomic_DNA"/>
</dbReference>
<evidence type="ECO:0000313" key="3">
    <source>
        <dbReference type="Proteomes" id="UP000075787"/>
    </source>
</evidence>
<name>A0A162L5C0_9PROT</name>
<gene>
    <name evidence="2" type="ORF">AUP44_26745</name>
</gene>
<protein>
    <submittedName>
        <fullName evidence="2">Uncharacterized protein</fullName>
    </submittedName>
</protein>
<sequence length="185" mass="20199">MLLPCPLTPLAVEVWELRDDLPDNPFDQYEVRQLIAPDEQEAEEVALGLLTVFADMSIDEVESLQLDWLASGMSGMVPTAGGFLGLRAVIYAMQVAGIGREDLAPVRDYIRAFNELCLRRWRADGREADATTLAAWLEQFDQHWAVFLEAWQAAHAPDAADAEDAPDQAAADADGMGEPGDDPAG</sequence>
<evidence type="ECO:0000256" key="1">
    <source>
        <dbReference type="SAM" id="MobiDB-lite"/>
    </source>
</evidence>
<comment type="caution">
    <text evidence="2">The sequence shown here is derived from an EMBL/GenBank/DDBJ whole genome shotgun (WGS) entry which is preliminary data.</text>
</comment>
<dbReference type="Proteomes" id="UP000075787">
    <property type="component" value="Unassembled WGS sequence"/>
</dbReference>
<dbReference type="AlphaFoldDB" id="A0A162L5C0"/>
<reference evidence="2 3" key="1">
    <citation type="submission" date="2015-12" db="EMBL/GenBank/DDBJ databases">
        <title>Genome sequence of Tistrella mobilis MCCC 1A02139.</title>
        <authorList>
            <person name="Lu L."/>
            <person name="Lai Q."/>
            <person name="Shao Z."/>
            <person name="Qian P."/>
        </authorList>
    </citation>
    <scope>NUCLEOTIDE SEQUENCE [LARGE SCALE GENOMIC DNA]</scope>
    <source>
        <strain evidence="2 3">MCCC 1A02139</strain>
    </source>
</reference>
<proteinExistence type="predicted"/>
<evidence type="ECO:0000313" key="2">
    <source>
        <dbReference type="EMBL" id="KYO53408.1"/>
    </source>
</evidence>